<reference evidence="2 3" key="1">
    <citation type="submission" date="2021-06" db="EMBL/GenBank/DDBJ databases">
        <authorList>
            <person name="Palmer J.M."/>
        </authorList>
    </citation>
    <scope>NUCLEOTIDE SEQUENCE [LARGE SCALE GENOMIC DNA]</scope>
    <source>
        <strain evidence="3">if_2019</strain>
        <tissue evidence="2">Muscle</tissue>
    </source>
</reference>
<keyword evidence="3" id="KW-1185">Reference proteome</keyword>
<evidence type="ECO:0000313" key="3">
    <source>
        <dbReference type="Proteomes" id="UP001482620"/>
    </source>
</evidence>
<feature type="region of interest" description="Disordered" evidence="1">
    <location>
        <begin position="24"/>
        <end position="57"/>
    </location>
</feature>
<evidence type="ECO:0000256" key="1">
    <source>
        <dbReference type="SAM" id="MobiDB-lite"/>
    </source>
</evidence>
<gene>
    <name evidence="2" type="ORF">ILYODFUR_030668</name>
</gene>
<comment type="caution">
    <text evidence="2">The sequence shown here is derived from an EMBL/GenBank/DDBJ whole genome shotgun (WGS) entry which is preliminary data.</text>
</comment>
<sequence>MIDKCIYLMHVSRTRTHRLLLYLGPGRGGSRLSRDTQTSLSPDTSSSTSRGSPRRSQARWMESFAFQLSSLITTRTGTVSPLLQQPHRSVCQSPAPFFPHL</sequence>
<accession>A0ABV0T507</accession>
<feature type="compositionally biased region" description="Low complexity" evidence="1">
    <location>
        <begin position="38"/>
        <end position="51"/>
    </location>
</feature>
<dbReference type="Proteomes" id="UP001482620">
    <property type="component" value="Unassembled WGS sequence"/>
</dbReference>
<proteinExistence type="predicted"/>
<evidence type="ECO:0000313" key="2">
    <source>
        <dbReference type="EMBL" id="MEQ2226763.1"/>
    </source>
</evidence>
<protein>
    <submittedName>
        <fullName evidence="2">Uncharacterized protein</fullName>
    </submittedName>
</protein>
<dbReference type="EMBL" id="JAHRIQ010016190">
    <property type="protein sequence ID" value="MEQ2226763.1"/>
    <property type="molecule type" value="Genomic_DNA"/>
</dbReference>
<organism evidence="2 3">
    <name type="scientific">Ilyodon furcidens</name>
    <name type="common">goldbreast splitfin</name>
    <dbReference type="NCBI Taxonomy" id="33524"/>
    <lineage>
        <taxon>Eukaryota</taxon>
        <taxon>Metazoa</taxon>
        <taxon>Chordata</taxon>
        <taxon>Craniata</taxon>
        <taxon>Vertebrata</taxon>
        <taxon>Euteleostomi</taxon>
        <taxon>Actinopterygii</taxon>
        <taxon>Neopterygii</taxon>
        <taxon>Teleostei</taxon>
        <taxon>Neoteleostei</taxon>
        <taxon>Acanthomorphata</taxon>
        <taxon>Ovalentaria</taxon>
        <taxon>Atherinomorphae</taxon>
        <taxon>Cyprinodontiformes</taxon>
        <taxon>Goodeidae</taxon>
        <taxon>Ilyodon</taxon>
    </lineage>
</organism>
<name>A0ABV0T507_9TELE</name>